<dbReference type="Proteomes" id="UP000179129">
    <property type="component" value="Unassembled WGS sequence"/>
</dbReference>
<evidence type="ECO:0000259" key="1">
    <source>
        <dbReference type="PROSITE" id="PS50042"/>
    </source>
</evidence>
<dbReference type="SUPFAM" id="SSF51206">
    <property type="entry name" value="cAMP-binding domain-like"/>
    <property type="match status" value="1"/>
</dbReference>
<accession>A0A1F5YM52</accession>
<dbReference type="GO" id="GO:0004862">
    <property type="term" value="F:cAMP-dependent protein kinase inhibitor activity"/>
    <property type="evidence" value="ECO:0007669"/>
    <property type="project" value="TreeGrafter"/>
</dbReference>
<name>A0A1F5YM52_9BACT</name>
<dbReference type="GO" id="GO:0005829">
    <property type="term" value="C:cytosol"/>
    <property type="evidence" value="ECO:0007669"/>
    <property type="project" value="TreeGrafter"/>
</dbReference>
<evidence type="ECO:0000313" key="2">
    <source>
        <dbReference type="EMBL" id="OGG01260.1"/>
    </source>
</evidence>
<sequence length="188" mass="21448">MKKISALWGNVFKQNTDDRSIPSILRRIPVFSSLSKTEMRLIEKIVYLRNYHEGEVIFVEGEPGAGMYIIESGKVRICLGPNIDEEHEIALLEQGDFFGELALIDDHPRSATAVAILPTRLVGFFRSDLISIINRSPRLGVKLQLNILQILVRRLRITDQRLNETTESLIDLQIKLESEPQADRPKEK</sequence>
<comment type="caution">
    <text evidence="2">The sequence shown here is derived from an EMBL/GenBank/DDBJ whole genome shotgun (WGS) entry which is preliminary data.</text>
</comment>
<dbReference type="Pfam" id="PF00027">
    <property type="entry name" value="cNMP_binding"/>
    <property type="match status" value="1"/>
</dbReference>
<feature type="domain" description="Cyclic nucleotide-binding" evidence="1">
    <location>
        <begin position="30"/>
        <end position="150"/>
    </location>
</feature>
<dbReference type="STRING" id="1817867.A3F83_12535"/>
<dbReference type="PROSITE" id="PS50042">
    <property type="entry name" value="CNMP_BINDING_3"/>
    <property type="match status" value="1"/>
</dbReference>
<dbReference type="Gene3D" id="2.60.120.10">
    <property type="entry name" value="Jelly Rolls"/>
    <property type="match status" value="1"/>
</dbReference>
<dbReference type="EMBL" id="MFIX01000215">
    <property type="protein sequence ID" value="OGG01260.1"/>
    <property type="molecule type" value="Genomic_DNA"/>
</dbReference>
<dbReference type="InterPro" id="IPR018490">
    <property type="entry name" value="cNMP-bd_dom_sf"/>
</dbReference>
<reference evidence="2 3" key="1">
    <citation type="journal article" date="2016" name="Nat. Commun.">
        <title>Thousands of microbial genomes shed light on interconnected biogeochemical processes in an aquifer system.</title>
        <authorList>
            <person name="Anantharaman K."/>
            <person name="Brown C.T."/>
            <person name="Hug L.A."/>
            <person name="Sharon I."/>
            <person name="Castelle C.J."/>
            <person name="Probst A.J."/>
            <person name="Thomas B.C."/>
            <person name="Singh A."/>
            <person name="Wilkins M.J."/>
            <person name="Karaoz U."/>
            <person name="Brodie E.L."/>
            <person name="Williams K.H."/>
            <person name="Hubbard S.S."/>
            <person name="Banfield J.F."/>
        </authorList>
    </citation>
    <scope>NUCLEOTIDE SEQUENCE [LARGE SCALE GENOMIC DNA]</scope>
</reference>
<dbReference type="SMART" id="SM00100">
    <property type="entry name" value="cNMP"/>
    <property type="match status" value="1"/>
</dbReference>
<dbReference type="CDD" id="cd00038">
    <property type="entry name" value="CAP_ED"/>
    <property type="match status" value="1"/>
</dbReference>
<dbReference type="InterPro" id="IPR050503">
    <property type="entry name" value="cAMP-dep_PK_reg_su-like"/>
</dbReference>
<dbReference type="PANTHER" id="PTHR11635:SF152">
    <property type="entry name" value="CAMP-DEPENDENT PROTEIN KINASE TYPE I REGULATORY SUBUNIT-RELATED"/>
    <property type="match status" value="1"/>
</dbReference>
<dbReference type="GO" id="GO:0030552">
    <property type="term" value="F:cAMP binding"/>
    <property type="evidence" value="ECO:0007669"/>
    <property type="project" value="TreeGrafter"/>
</dbReference>
<protein>
    <recommendedName>
        <fullName evidence="1">Cyclic nucleotide-binding domain-containing protein</fullName>
    </recommendedName>
</protein>
<dbReference type="PRINTS" id="PR00103">
    <property type="entry name" value="CAMPKINASE"/>
</dbReference>
<dbReference type="PROSITE" id="PS00889">
    <property type="entry name" value="CNMP_BINDING_2"/>
    <property type="match status" value="1"/>
</dbReference>
<dbReference type="InterPro" id="IPR000595">
    <property type="entry name" value="cNMP-bd_dom"/>
</dbReference>
<dbReference type="GO" id="GO:0034236">
    <property type="term" value="F:protein kinase A catalytic subunit binding"/>
    <property type="evidence" value="ECO:0007669"/>
    <property type="project" value="TreeGrafter"/>
</dbReference>
<proteinExistence type="predicted"/>
<dbReference type="AlphaFoldDB" id="A0A1F5YM52"/>
<dbReference type="PANTHER" id="PTHR11635">
    <property type="entry name" value="CAMP-DEPENDENT PROTEIN KINASE REGULATORY CHAIN"/>
    <property type="match status" value="1"/>
</dbReference>
<organism evidence="2 3">
    <name type="scientific">Candidatus Glassbacteria bacterium RIFCSPLOWO2_12_FULL_58_11</name>
    <dbReference type="NCBI Taxonomy" id="1817867"/>
    <lineage>
        <taxon>Bacteria</taxon>
        <taxon>Candidatus Glassiibacteriota</taxon>
    </lineage>
</organism>
<dbReference type="InterPro" id="IPR014710">
    <property type="entry name" value="RmlC-like_jellyroll"/>
</dbReference>
<dbReference type="InterPro" id="IPR018488">
    <property type="entry name" value="cNMP-bd_CS"/>
</dbReference>
<evidence type="ECO:0000313" key="3">
    <source>
        <dbReference type="Proteomes" id="UP000179129"/>
    </source>
</evidence>
<dbReference type="GO" id="GO:0005952">
    <property type="term" value="C:cAMP-dependent protein kinase complex"/>
    <property type="evidence" value="ECO:0007669"/>
    <property type="project" value="InterPro"/>
</dbReference>
<gene>
    <name evidence="2" type="ORF">A3F83_12535</name>
</gene>